<reference evidence="15" key="1">
    <citation type="journal article" date="2014" name="Int. J. Syst. Evol. Microbiol.">
        <title>Complete genome sequence of Corynebacterium casei LMG S-19264T (=DSM 44701T), isolated from a smear-ripened cheese.</title>
        <authorList>
            <consortium name="US DOE Joint Genome Institute (JGI-PGF)"/>
            <person name="Walter F."/>
            <person name="Albersmeier A."/>
            <person name="Kalinowski J."/>
            <person name="Ruckert C."/>
        </authorList>
    </citation>
    <scope>NUCLEOTIDE SEQUENCE</scope>
    <source>
        <strain evidence="15">KCTC 42249</strain>
    </source>
</reference>
<keyword evidence="3" id="KW-1003">Cell membrane</keyword>
<feature type="transmembrane region" description="Helical" evidence="13">
    <location>
        <begin position="553"/>
        <end position="574"/>
    </location>
</feature>
<evidence type="ECO:0000256" key="5">
    <source>
        <dbReference type="ARBA" id="ARBA00022692"/>
    </source>
</evidence>
<keyword evidence="10" id="KW-0482">Metalloprotease</keyword>
<keyword evidence="6" id="KW-0479">Metal-binding</keyword>
<evidence type="ECO:0000256" key="12">
    <source>
        <dbReference type="SAM" id="MobiDB-lite"/>
    </source>
</evidence>
<reference evidence="15" key="2">
    <citation type="submission" date="2020-09" db="EMBL/GenBank/DDBJ databases">
        <authorList>
            <person name="Sun Q."/>
            <person name="Kim S."/>
        </authorList>
    </citation>
    <scope>NUCLEOTIDE SEQUENCE</scope>
    <source>
        <strain evidence="15">KCTC 42249</strain>
    </source>
</reference>
<evidence type="ECO:0000256" key="4">
    <source>
        <dbReference type="ARBA" id="ARBA00022670"/>
    </source>
</evidence>
<keyword evidence="16" id="KW-1185">Reference proteome</keyword>
<dbReference type="AlphaFoldDB" id="A0A8J3DTH8"/>
<feature type="transmembrane region" description="Helical" evidence="13">
    <location>
        <begin position="205"/>
        <end position="225"/>
    </location>
</feature>
<feature type="domain" description="Peptidase M48" evidence="14">
    <location>
        <begin position="307"/>
        <end position="476"/>
    </location>
</feature>
<feature type="transmembrane region" description="Helical" evidence="13">
    <location>
        <begin position="117"/>
        <end position="141"/>
    </location>
</feature>
<dbReference type="PANTHER" id="PTHR43221">
    <property type="entry name" value="PROTEASE HTPX"/>
    <property type="match status" value="1"/>
</dbReference>
<dbReference type="EMBL" id="BMZQ01000007">
    <property type="protein sequence ID" value="GHD24392.1"/>
    <property type="molecule type" value="Genomic_DNA"/>
</dbReference>
<dbReference type="PANTHER" id="PTHR43221:SF1">
    <property type="entry name" value="PROTEASE HTPX"/>
    <property type="match status" value="1"/>
</dbReference>
<keyword evidence="11 13" id="KW-0472">Membrane</keyword>
<evidence type="ECO:0000256" key="3">
    <source>
        <dbReference type="ARBA" id="ARBA00022475"/>
    </source>
</evidence>
<keyword evidence="8" id="KW-0862">Zinc</keyword>
<dbReference type="GO" id="GO:0046872">
    <property type="term" value="F:metal ion binding"/>
    <property type="evidence" value="ECO:0007669"/>
    <property type="project" value="UniProtKB-KW"/>
</dbReference>
<sequence>MSSDEAATSNLPFWKRSPAVGLVLWLIVVPAALAALGAWQIQRSGVVLENYEALATDLPQTLEKVREIAANEPMAMLQFGDGDDSRSMTASMAQAELEGAVDGINTDLQVAKVRAPLAWGTVIGSVVALIAALIGLAAAGLAGVRAKRSRDQLILSFERLRFILPFLLAAVIVGFSVAIFCGTLFESLSLWFWERVSGNGIKLVGGALVLAGIAVYGAFTAVLGLRQVFALFTPEPMEVKARIVSEADAPGLWRFVRELGRRQEAVVPDTIIVGLTDGFYVTEAPVHLMPEDRLLEGRTLHLPAPHLELLDTAEIAAIVGHELAHFTGDDIRYSTRFAPIYAGLWRALNALRFAKGGEFVVQPALRLGFHAVGRLDVAVAHWSRLREFEADKKGSLVSGPKGAVSALIRSSIAAPAVHAGLDNAFQRPEASGANLVGEIAELVRREGLSDPAEHLEDRQPHPTDSHPPTSQRIAALGVTLDEAVLAHATRRPEADQASFGQKGFRDWTSFCTSLGTDFLGEAQQFQTQYRQELEDAAASVVEDEVVIYDNIKAMVWMMAIVAIIFLAIALFVFVDQWGVGTARLIIGGFAALIGLGFAFYAYLLSRRIETPLMVLTRDTLISPRLDAPIAWTDIATYGVYASQRLALVLTLHEHAPLPKTKRWSVYTKVQRRKRDVTLGAMGIRGMKPDDFHELIGRYLQAAYARRELEAKAARAA</sequence>
<dbReference type="CDD" id="cd07328">
    <property type="entry name" value="M48_Ste24p_like"/>
    <property type="match status" value="1"/>
</dbReference>
<feature type="region of interest" description="Disordered" evidence="12">
    <location>
        <begin position="451"/>
        <end position="470"/>
    </location>
</feature>
<evidence type="ECO:0000256" key="6">
    <source>
        <dbReference type="ARBA" id="ARBA00022723"/>
    </source>
</evidence>
<dbReference type="InterPro" id="IPR050083">
    <property type="entry name" value="HtpX_protease"/>
</dbReference>
<evidence type="ECO:0000256" key="2">
    <source>
        <dbReference type="ARBA" id="ARBA00004651"/>
    </source>
</evidence>
<dbReference type="GO" id="GO:0004222">
    <property type="term" value="F:metalloendopeptidase activity"/>
    <property type="evidence" value="ECO:0007669"/>
    <property type="project" value="InterPro"/>
</dbReference>
<keyword evidence="5 13" id="KW-0812">Transmembrane</keyword>
<protein>
    <submittedName>
        <fullName evidence="15">Peptidase M48</fullName>
    </submittedName>
</protein>
<keyword evidence="9 13" id="KW-1133">Transmembrane helix</keyword>
<comment type="caution">
    <text evidence="15">The sequence shown here is derived from an EMBL/GenBank/DDBJ whole genome shotgun (WGS) entry which is preliminary data.</text>
</comment>
<evidence type="ECO:0000256" key="8">
    <source>
        <dbReference type="ARBA" id="ARBA00022833"/>
    </source>
</evidence>
<evidence type="ECO:0000256" key="1">
    <source>
        <dbReference type="ARBA" id="ARBA00001947"/>
    </source>
</evidence>
<feature type="transmembrane region" description="Helical" evidence="13">
    <location>
        <begin position="20"/>
        <end position="41"/>
    </location>
</feature>
<feature type="transmembrane region" description="Helical" evidence="13">
    <location>
        <begin position="162"/>
        <end position="185"/>
    </location>
</feature>
<dbReference type="InterPro" id="IPR001915">
    <property type="entry name" value="Peptidase_M48"/>
</dbReference>
<name>A0A8J3DTH8_9HYPH</name>
<dbReference type="RefSeq" id="WP_189507592.1">
    <property type="nucleotide sequence ID" value="NZ_BMZQ01000007.1"/>
</dbReference>
<feature type="compositionally biased region" description="Basic and acidic residues" evidence="12">
    <location>
        <begin position="451"/>
        <end position="464"/>
    </location>
</feature>
<dbReference type="GO" id="GO:0006508">
    <property type="term" value="P:proteolysis"/>
    <property type="evidence" value="ECO:0007669"/>
    <property type="project" value="UniProtKB-KW"/>
</dbReference>
<feature type="transmembrane region" description="Helical" evidence="13">
    <location>
        <begin position="580"/>
        <end position="603"/>
    </location>
</feature>
<dbReference type="Proteomes" id="UP000630142">
    <property type="component" value="Unassembled WGS sequence"/>
</dbReference>
<proteinExistence type="predicted"/>
<evidence type="ECO:0000313" key="15">
    <source>
        <dbReference type="EMBL" id="GHD24392.1"/>
    </source>
</evidence>
<dbReference type="GO" id="GO:0005886">
    <property type="term" value="C:plasma membrane"/>
    <property type="evidence" value="ECO:0007669"/>
    <property type="project" value="UniProtKB-SubCell"/>
</dbReference>
<evidence type="ECO:0000256" key="9">
    <source>
        <dbReference type="ARBA" id="ARBA00022989"/>
    </source>
</evidence>
<dbReference type="Pfam" id="PF01435">
    <property type="entry name" value="Peptidase_M48"/>
    <property type="match status" value="1"/>
</dbReference>
<accession>A0A8J3DTH8</accession>
<gene>
    <name evidence="15" type="ORF">GCM10016234_40550</name>
</gene>
<comment type="cofactor">
    <cofactor evidence="1">
        <name>Zn(2+)</name>
        <dbReference type="ChEBI" id="CHEBI:29105"/>
    </cofactor>
</comment>
<evidence type="ECO:0000259" key="14">
    <source>
        <dbReference type="Pfam" id="PF01435"/>
    </source>
</evidence>
<evidence type="ECO:0000256" key="7">
    <source>
        <dbReference type="ARBA" id="ARBA00022801"/>
    </source>
</evidence>
<evidence type="ECO:0000256" key="11">
    <source>
        <dbReference type="ARBA" id="ARBA00023136"/>
    </source>
</evidence>
<keyword evidence="7" id="KW-0378">Hydrolase</keyword>
<comment type="subcellular location">
    <subcellularLocation>
        <location evidence="2">Cell membrane</location>
        <topology evidence="2">Multi-pass membrane protein</topology>
    </subcellularLocation>
</comment>
<evidence type="ECO:0000313" key="16">
    <source>
        <dbReference type="Proteomes" id="UP000630142"/>
    </source>
</evidence>
<evidence type="ECO:0000256" key="13">
    <source>
        <dbReference type="SAM" id="Phobius"/>
    </source>
</evidence>
<keyword evidence="4" id="KW-0645">Protease</keyword>
<evidence type="ECO:0000256" key="10">
    <source>
        <dbReference type="ARBA" id="ARBA00023049"/>
    </source>
</evidence>
<organism evidence="15 16">
    <name type="scientific">Tianweitania populi</name>
    <dbReference type="NCBI Taxonomy" id="1607949"/>
    <lineage>
        <taxon>Bacteria</taxon>
        <taxon>Pseudomonadati</taxon>
        <taxon>Pseudomonadota</taxon>
        <taxon>Alphaproteobacteria</taxon>
        <taxon>Hyphomicrobiales</taxon>
        <taxon>Phyllobacteriaceae</taxon>
        <taxon>Tianweitania</taxon>
    </lineage>
</organism>